<name>A0A368BRA4_9GAMM</name>
<protein>
    <submittedName>
        <fullName evidence="11">Cytochrome c</fullName>
    </submittedName>
</protein>
<dbReference type="PROSITE" id="PS51007">
    <property type="entry name" value="CYTC"/>
    <property type="match status" value="2"/>
</dbReference>
<feature type="domain" description="Cytochrome c" evidence="10">
    <location>
        <begin position="115"/>
        <end position="207"/>
    </location>
</feature>
<feature type="binding site" description="covalent" evidence="8">
    <location>
        <position position="39"/>
    </location>
    <ligand>
        <name>heme c</name>
        <dbReference type="ChEBI" id="CHEBI:61717"/>
        <label>1</label>
    </ligand>
</feature>
<evidence type="ECO:0000256" key="1">
    <source>
        <dbReference type="ARBA" id="ARBA00004418"/>
    </source>
</evidence>
<evidence type="ECO:0000313" key="11">
    <source>
        <dbReference type="EMBL" id="RCL39226.1"/>
    </source>
</evidence>
<evidence type="ECO:0000256" key="3">
    <source>
        <dbReference type="ARBA" id="ARBA00022617"/>
    </source>
</evidence>
<keyword evidence="6" id="KW-0249">Electron transport</keyword>
<accession>A0A368BRA4</accession>
<dbReference type="InterPro" id="IPR036909">
    <property type="entry name" value="Cyt_c-like_dom_sf"/>
</dbReference>
<dbReference type="GO" id="GO:0009055">
    <property type="term" value="F:electron transfer activity"/>
    <property type="evidence" value="ECO:0007669"/>
    <property type="project" value="InterPro"/>
</dbReference>
<feature type="domain" description="Cytochrome c" evidence="10">
    <location>
        <begin position="27"/>
        <end position="105"/>
    </location>
</feature>
<feature type="binding site" description="axial binding residue" evidence="9">
    <location>
        <position position="140"/>
    </location>
    <ligand>
        <name>heme c</name>
        <dbReference type="ChEBI" id="CHEBI:61717"/>
        <label>2</label>
    </ligand>
    <ligandPart>
        <name>Fe</name>
        <dbReference type="ChEBI" id="CHEBI:18248"/>
    </ligandPart>
</feature>
<evidence type="ECO:0000256" key="2">
    <source>
        <dbReference type="ARBA" id="ARBA00022448"/>
    </source>
</evidence>
<keyword evidence="5" id="KW-0574">Periplasm</keyword>
<dbReference type="Pfam" id="PF00034">
    <property type="entry name" value="Cytochrom_C"/>
    <property type="match status" value="2"/>
</dbReference>
<keyword evidence="3 8" id="KW-0349">Heme</keyword>
<comment type="caution">
    <text evidence="11">The sequence shown here is derived from an EMBL/GenBank/DDBJ whole genome shotgun (WGS) entry which is preliminary data.</text>
</comment>
<feature type="binding site" description="covalent" evidence="8">
    <location>
        <position position="139"/>
    </location>
    <ligand>
        <name>heme c</name>
        <dbReference type="ChEBI" id="CHEBI:61717"/>
        <label>2</label>
    </ligand>
</feature>
<evidence type="ECO:0000256" key="8">
    <source>
        <dbReference type="PIRSR" id="PIRSR000005-1"/>
    </source>
</evidence>
<comment type="PTM">
    <text evidence="8">Binds 2 heme c groups covalently per subunit.</text>
</comment>
<keyword evidence="7 9" id="KW-0408">Iron</keyword>
<evidence type="ECO:0000256" key="4">
    <source>
        <dbReference type="ARBA" id="ARBA00022723"/>
    </source>
</evidence>
<comment type="subcellular location">
    <subcellularLocation>
        <location evidence="1">Periplasm</location>
    </subcellularLocation>
</comment>
<dbReference type="InterPro" id="IPR050597">
    <property type="entry name" value="Cytochrome_c_Oxidase_Subunit"/>
</dbReference>
<dbReference type="Proteomes" id="UP000252147">
    <property type="component" value="Unassembled WGS sequence"/>
</dbReference>
<evidence type="ECO:0000256" key="6">
    <source>
        <dbReference type="ARBA" id="ARBA00022982"/>
    </source>
</evidence>
<evidence type="ECO:0000313" key="12">
    <source>
        <dbReference type="Proteomes" id="UP000252147"/>
    </source>
</evidence>
<evidence type="ECO:0000256" key="9">
    <source>
        <dbReference type="PIRSR" id="PIRSR000005-2"/>
    </source>
</evidence>
<dbReference type="PIRSF" id="PIRSF000005">
    <property type="entry name" value="Cytochrome_c4"/>
    <property type="match status" value="1"/>
</dbReference>
<keyword evidence="2" id="KW-0813">Transport</keyword>
<evidence type="ECO:0000256" key="5">
    <source>
        <dbReference type="ARBA" id="ARBA00022764"/>
    </source>
</evidence>
<dbReference type="InterPro" id="IPR009056">
    <property type="entry name" value="Cyt_c-like_dom"/>
</dbReference>
<gene>
    <name evidence="11" type="ORF">DBW97_00430</name>
</gene>
<feature type="binding site" description="covalent" evidence="8">
    <location>
        <position position="136"/>
    </location>
    <ligand>
        <name>heme c</name>
        <dbReference type="ChEBI" id="CHEBI:61717"/>
        <label>2</label>
    </ligand>
</feature>
<proteinExistence type="predicted"/>
<dbReference type="PANTHER" id="PTHR33751">
    <property type="entry name" value="CBB3-TYPE CYTOCHROME C OXIDASE SUBUNIT FIXP"/>
    <property type="match status" value="1"/>
</dbReference>
<evidence type="ECO:0000256" key="7">
    <source>
        <dbReference type="ARBA" id="ARBA00023004"/>
    </source>
</evidence>
<dbReference type="GO" id="GO:0020037">
    <property type="term" value="F:heme binding"/>
    <property type="evidence" value="ECO:0007669"/>
    <property type="project" value="InterPro"/>
</dbReference>
<reference evidence="11 12" key="1">
    <citation type="journal article" date="2018" name="Microbiome">
        <title>Fine metagenomic profile of the Mediterranean stratified and mixed water columns revealed by assembly and recruitment.</title>
        <authorList>
            <person name="Haro-Moreno J.M."/>
            <person name="Lopez-Perez M."/>
            <person name="De La Torre J.R."/>
            <person name="Picazo A."/>
            <person name="Camacho A."/>
            <person name="Rodriguez-Valera F."/>
        </authorList>
    </citation>
    <scope>NUCLEOTIDE SEQUENCE [LARGE SCALE GENOMIC DNA]</scope>
    <source>
        <strain evidence="11">MED-G83</strain>
    </source>
</reference>
<keyword evidence="4 9" id="KW-0479">Metal-binding</keyword>
<dbReference type="PRINTS" id="PR00605">
    <property type="entry name" value="CYTCHROMECIC"/>
</dbReference>
<feature type="binding site" description="axial binding residue" evidence="9">
    <location>
        <position position="184"/>
    </location>
    <ligand>
        <name>heme c</name>
        <dbReference type="ChEBI" id="CHEBI:61717"/>
        <label>2</label>
    </ligand>
    <ligandPart>
        <name>Fe</name>
        <dbReference type="ChEBI" id="CHEBI:18248"/>
    </ligandPart>
</feature>
<dbReference type="GO" id="GO:0005506">
    <property type="term" value="F:iron ion binding"/>
    <property type="evidence" value="ECO:0007669"/>
    <property type="project" value="InterPro"/>
</dbReference>
<evidence type="ECO:0000259" key="10">
    <source>
        <dbReference type="PROSITE" id="PS51007"/>
    </source>
</evidence>
<dbReference type="Gene3D" id="1.10.760.10">
    <property type="entry name" value="Cytochrome c-like domain"/>
    <property type="match status" value="2"/>
</dbReference>
<sequence>MFKIFLLLISFSIIGAEKASSVNFETGDPNAGAQKVAVCAACHGTDGNSQVGNWPKIAGQNERYLFEQLKLIKTEERYIEVMKGLLDGYSEEDLQDVAAFYANNSVTMGQSADDESLVLGKLLYKIGDYERGIPSCQACHAANGYGNSLAGYPALGGQHKEYLISSLLAYKNGERISGPNAYIMNQISQRLSEEDIEALSNYITGLY</sequence>
<dbReference type="AlphaFoldDB" id="A0A368BRA4"/>
<feature type="binding site" description="covalent" evidence="8">
    <location>
        <position position="42"/>
    </location>
    <ligand>
        <name>heme c</name>
        <dbReference type="ChEBI" id="CHEBI:61717"/>
        <label>1</label>
    </ligand>
</feature>
<dbReference type="SUPFAM" id="SSF46626">
    <property type="entry name" value="Cytochrome c"/>
    <property type="match status" value="2"/>
</dbReference>
<feature type="binding site" description="axial binding residue" evidence="9">
    <location>
        <position position="43"/>
    </location>
    <ligand>
        <name>heme c</name>
        <dbReference type="ChEBI" id="CHEBI:61717"/>
        <label>1</label>
    </ligand>
    <ligandPart>
        <name>Fe</name>
        <dbReference type="ChEBI" id="CHEBI:18248"/>
    </ligandPart>
</feature>
<feature type="binding site" description="axial binding residue" evidence="9">
    <location>
        <position position="82"/>
    </location>
    <ligand>
        <name>heme c</name>
        <dbReference type="ChEBI" id="CHEBI:61717"/>
        <label>1</label>
    </ligand>
    <ligandPart>
        <name>Fe</name>
        <dbReference type="ChEBI" id="CHEBI:18248"/>
    </ligandPart>
</feature>
<dbReference type="PANTHER" id="PTHR33751:SF9">
    <property type="entry name" value="CYTOCHROME C4"/>
    <property type="match status" value="1"/>
</dbReference>
<dbReference type="InterPro" id="IPR008168">
    <property type="entry name" value="Cyt_C_IC"/>
</dbReference>
<dbReference type="InterPro" id="IPR024167">
    <property type="entry name" value="Cytochrome_c4-like"/>
</dbReference>
<organism evidence="11 12">
    <name type="scientific">SAR86 cluster bacterium</name>
    <dbReference type="NCBI Taxonomy" id="2030880"/>
    <lineage>
        <taxon>Bacteria</taxon>
        <taxon>Pseudomonadati</taxon>
        <taxon>Pseudomonadota</taxon>
        <taxon>Gammaproteobacteria</taxon>
        <taxon>SAR86 cluster</taxon>
    </lineage>
</organism>
<dbReference type="EMBL" id="QOPD01000001">
    <property type="protein sequence ID" value="RCL39226.1"/>
    <property type="molecule type" value="Genomic_DNA"/>
</dbReference>
<dbReference type="GO" id="GO:0042597">
    <property type="term" value="C:periplasmic space"/>
    <property type="evidence" value="ECO:0007669"/>
    <property type="project" value="UniProtKB-SubCell"/>
</dbReference>